<name>A0AAQ3QC61_9LILI</name>
<dbReference type="AlphaFoldDB" id="A0AAQ3QC61"/>
<accession>A0AAQ3QC61</accession>
<evidence type="ECO:0000313" key="2">
    <source>
        <dbReference type="Proteomes" id="UP001327560"/>
    </source>
</evidence>
<gene>
    <name evidence="1" type="ORF">Cni_G12862</name>
</gene>
<dbReference type="Proteomes" id="UP001327560">
    <property type="component" value="Chromosome 4"/>
</dbReference>
<proteinExistence type="predicted"/>
<dbReference type="EMBL" id="CP136893">
    <property type="protein sequence ID" value="WOL04141.1"/>
    <property type="molecule type" value="Genomic_DNA"/>
</dbReference>
<sequence>MPGLLLNEKMKVLCGGQSCYAHVGVEVAVDFFSMNNPAHVHDMEAYVEALKCAKLVQYPEKKKKKKKKKKKYDDKLGRFWKSSDALMSFDEWKYLEDAKYQLEGLMKLIYKNWEKLEAK</sequence>
<organism evidence="1 2">
    <name type="scientific">Canna indica</name>
    <name type="common">Indian-shot</name>
    <dbReference type="NCBI Taxonomy" id="4628"/>
    <lineage>
        <taxon>Eukaryota</taxon>
        <taxon>Viridiplantae</taxon>
        <taxon>Streptophyta</taxon>
        <taxon>Embryophyta</taxon>
        <taxon>Tracheophyta</taxon>
        <taxon>Spermatophyta</taxon>
        <taxon>Magnoliopsida</taxon>
        <taxon>Liliopsida</taxon>
        <taxon>Zingiberales</taxon>
        <taxon>Cannaceae</taxon>
        <taxon>Canna</taxon>
    </lineage>
</organism>
<reference evidence="1 2" key="1">
    <citation type="submission" date="2023-10" db="EMBL/GenBank/DDBJ databases">
        <title>Chromosome-scale genome assembly provides insights into flower coloration mechanisms of Canna indica.</title>
        <authorList>
            <person name="Li C."/>
        </authorList>
    </citation>
    <scope>NUCLEOTIDE SEQUENCE [LARGE SCALE GENOMIC DNA]</scope>
    <source>
        <tissue evidence="1">Flower</tissue>
    </source>
</reference>
<evidence type="ECO:0000313" key="1">
    <source>
        <dbReference type="EMBL" id="WOL04141.1"/>
    </source>
</evidence>
<keyword evidence="2" id="KW-1185">Reference proteome</keyword>
<protein>
    <submittedName>
        <fullName evidence="1">Galactolipase DONGLE, chloroplastic-like</fullName>
    </submittedName>
</protein>